<dbReference type="OrthoDB" id="6614022at2759"/>
<keyword evidence="4 7" id="KW-0812">Transmembrane</keyword>
<dbReference type="PANTHER" id="PTHR23511">
    <property type="entry name" value="SYNAPTIC VESICLE GLYCOPROTEIN 2"/>
    <property type="match status" value="1"/>
</dbReference>
<sequence length="521" mass="58191">MYSKSNDASYTFEEALQIAGQGKFQRKVTLVGGLIAMASFISVGTVSFIMTAAQCDLRMDSIQKGTLISAGFIGMILSCHMWGFLSDTKGRRFILLRCLTMDGIMYILSSFMPSYKLLLIMRFIHGFVICGSIVPCYPYIGEFHTNQYRSKALLIVSLIACMSNFYQPGLSILVNLSPWRIELLPSLVYKPWRLFYALSGIPSLISAALLFTLPESPMFLLANGDQQTAIKILSNIHNINSSGNKNKQEFLVKNLIIEGNSVVNKVNNSNKNKTSMFFHSIWEQTVPLTRKPYRLKIILITSLQFLLFLSNNCIFLWVPETINRIGIYHRDQDAKSITFCEIVQTFDYKNTSTDDNFGRFGNSTNTSLPSRYDEAATICSEEKINSAVYWTVSVSGSMIMICLVMIHFAARMMGKKLIVGTTIFCALISISLLLFTGNPYLIISEMCFFMMVSAAATQVVLYTVVDLFPTKIRSMAVCLAIMCSRFGSITSNQVSGALIDNYCSSILIIMLACLSVCLVIT</sequence>
<dbReference type="PANTHER" id="PTHR23511:SF35">
    <property type="entry name" value="MAJOR FACILITATOR SUPERFAMILY (MFS) PROFILE DOMAIN-CONTAINING PROTEIN"/>
    <property type="match status" value="1"/>
</dbReference>
<keyword evidence="3" id="KW-0813">Transport</keyword>
<feature type="transmembrane region" description="Helical" evidence="7">
    <location>
        <begin position="65"/>
        <end position="85"/>
    </location>
</feature>
<dbReference type="SMR" id="A0A482XAI6"/>
<dbReference type="GO" id="GO:0016020">
    <property type="term" value="C:membrane"/>
    <property type="evidence" value="ECO:0007669"/>
    <property type="project" value="UniProtKB-SubCell"/>
</dbReference>
<evidence type="ECO:0000256" key="6">
    <source>
        <dbReference type="ARBA" id="ARBA00023136"/>
    </source>
</evidence>
<organism evidence="9 10">
    <name type="scientific">Laodelphax striatellus</name>
    <name type="common">Small brown planthopper</name>
    <name type="synonym">Delphax striatella</name>
    <dbReference type="NCBI Taxonomy" id="195883"/>
    <lineage>
        <taxon>Eukaryota</taxon>
        <taxon>Metazoa</taxon>
        <taxon>Ecdysozoa</taxon>
        <taxon>Arthropoda</taxon>
        <taxon>Hexapoda</taxon>
        <taxon>Insecta</taxon>
        <taxon>Pterygota</taxon>
        <taxon>Neoptera</taxon>
        <taxon>Paraneoptera</taxon>
        <taxon>Hemiptera</taxon>
        <taxon>Auchenorrhyncha</taxon>
        <taxon>Fulgoroidea</taxon>
        <taxon>Delphacidae</taxon>
        <taxon>Criomorphinae</taxon>
        <taxon>Laodelphax</taxon>
    </lineage>
</organism>
<evidence type="ECO:0000256" key="3">
    <source>
        <dbReference type="ARBA" id="ARBA00022448"/>
    </source>
</evidence>
<dbReference type="AlphaFoldDB" id="A0A482XAI6"/>
<feature type="transmembrane region" description="Helical" evidence="7">
    <location>
        <begin position="502"/>
        <end position="520"/>
    </location>
</feature>
<dbReference type="InterPro" id="IPR036259">
    <property type="entry name" value="MFS_trans_sf"/>
</dbReference>
<keyword evidence="10" id="KW-1185">Reference proteome</keyword>
<proteinExistence type="inferred from homology"/>
<dbReference type="InterPro" id="IPR005828">
    <property type="entry name" value="MFS_sugar_transport-like"/>
</dbReference>
<keyword evidence="5 7" id="KW-1133">Transmembrane helix</keyword>
<reference evidence="9 10" key="1">
    <citation type="journal article" date="2017" name="Gigascience">
        <title>Genome sequence of the small brown planthopper, Laodelphax striatellus.</title>
        <authorList>
            <person name="Zhu J."/>
            <person name="Jiang F."/>
            <person name="Wang X."/>
            <person name="Yang P."/>
            <person name="Bao Y."/>
            <person name="Zhao W."/>
            <person name="Wang W."/>
            <person name="Lu H."/>
            <person name="Wang Q."/>
            <person name="Cui N."/>
            <person name="Li J."/>
            <person name="Chen X."/>
            <person name="Luo L."/>
            <person name="Yu J."/>
            <person name="Kang L."/>
            <person name="Cui F."/>
        </authorList>
    </citation>
    <scope>NUCLEOTIDE SEQUENCE [LARGE SCALE GENOMIC DNA]</scope>
    <source>
        <strain evidence="9">Lst14</strain>
    </source>
</reference>
<dbReference type="EMBL" id="QKKF02014716">
    <property type="protein sequence ID" value="RZF42707.1"/>
    <property type="molecule type" value="Genomic_DNA"/>
</dbReference>
<evidence type="ECO:0000313" key="10">
    <source>
        <dbReference type="Proteomes" id="UP000291343"/>
    </source>
</evidence>
<feature type="domain" description="Major facilitator superfamily (MFS) profile" evidence="8">
    <location>
        <begin position="28"/>
        <end position="521"/>
    </location>
</feature>
<dbReference type="SUPFAM" id="SSF103473">
    <property type="entry name" value="MFS general substrate transporter"/>
    <property type="match status" value="1"/>
</dbReference>
<evidence type="ECO:0000259" key="8">
    <source>
        <dbReference type="PROSITE" id="PS50850"/>
    </source>
</evidence>
<comment type="caution">
    <text evidence="9">The sequence shown here is derived from an EMBL/GenBank/DDBJ whole genome shotgun (WGS) entry which is preliminary data.</text>
</comment>
<dbReference type="Gene3D" id="1.20.1250.20">
    <property type="entry name" value="MFS general substrate transporter like domains"/>
    <property type="match status" value="1"/>
</dbReference>
<name>A0A482XAI6_LAOST</name>
<gene>
    <name evidence="9" type="ORF">LSTR_LSTR001502</name>
</gene>
<feature type="transmembrane region" description="Helical" evidence="7">
    <location>
        <begin position="441"/>
        <end position="465"/>
    </location>
</feature>
<feature type="transmembrane region" description="Helical" evidence="7">
    <location>
        <begin position="387"/>
        <end position="410"/>
    </location>
</feature>
<evidence type="ECO:0000256" key="4">
    <source>
        <dbReference type="ARBA" id="ARBA00022692"/>
    </source>
</evidence>
<dbReference type="PROSITE" id="PS50850">
    <property type="entry name" value="MFS"/>
    <property type="match status" value="1"/>
</dbReference>
<dbReference type="InterPro" id="IPR020846">
    <property type="entry name" value="MFS_dom"/>
</dbReference>
<evidence type="ECO:0000256" key="5">
    <source>
        <dbReference type="ARBA" id="ARBA00022989"/>
    </source>
</evidence>
<evidence type="ECO:0000256" key="1">
    <source>
        <dbReference type="ARBA" id="ARBA00004141"/>
    </source>
</evidence>
<keyword evidence="6 7" id="KW-0472">Membrane</keyword>
<comment type="similarity">
    <text evidence="2">Belongs to the major facilitator superfamily.</text>
</comment>
<dbReference type="GO" id="GO:0022857">
    <property type="term" value="F:transmembrane transporter activity"/>
    <property type="evidence" value="ECO:0007669"/>
    <property type="project" value="InterPro"/>
</dbReference>
<dbReference type="STRING" id="195883.A0A482XAI6"/>
<evidence type="ECO:0000313" key="9">
    <source>
        <dbReference type="EMBL" id="RZF42707.1"/>
    </source>
</evidence>
<feature type="transmembrane region" description="Helical" evidence="7">
    <location>
        <begin position="152"/>
        <end position="174"/>
    </location>
</feature>
<evidence type="ECO:0000256" key="2">
    <source>
        <dbReference type="ARBA" id="ARBA00008335"/>
    </source>
</evidence>
<accession>A0A482XAI6</accession>
<dbReference type="Proteomes" id="UP000291343">
    <property type="component" value="Unassembled WGS sequence"/>
</dbReference>
<feature type="transmembrane region" description="Helical" evidence="7">
    <location>
        <begin position="417"/>
        <end position="435"/>
    </location>
</feature>
<feature type="transmembrane region" description="Helical" evidence="7">
    <location>
        <begin position="119"/>
        <end position="140"/>
    </location>
</feature>
<feature type="transmembrane region" description="Helical" evidence="7">
    <location>
        <begin position="94"/>
        <end position="113"/>
    </location>
</feature>
<dbReference type="InParanoid" id="A0A482XAI6"/>
<comment type="subcellular location">
    <subcellularLocation>
        <location evidence="1">Membrane</location>
        <topology evidence="1">Multi-pass membrane protein</topology>
    </subcellularLocation>
</comment>
<feature type="transmembrane region" description="Helical" evidence="7">
    <location>
        <begin position="297"/>
        <end position="318"/>
    </location>
</feature>
<protein>
    <recommendedName>
        <fullName evidence="8">Major facilitator superfamily (MFS) profile domain-containing protein</fullName>
    </recommendedName>
</protein>
<dbReference type="Pfam" id="PF00083">
    <property type="entry name" value="Sugar_tr"/>
    <property type="match status" value="1"/>
</dbReference>
<evidence type="ECO:0000256" key="7">
    <source>
        <dbReference type="SAM" id="Phobius"/>
    </source>
</evidence>
<feature type="transmembrane region" description="Helical" evidence="7">
    <location>
        <begin position="28"/>
        <end position="53"/>
    </location>
</feature>
<feature type="transmembrane region" description="Helical" evidence="7">
    <location>
        <begin position="194"/>
        <end position="213"/>
    </location>
</feature>